<dbReference type="Gene3D" id="3.40.50.150">
    <property type="entry name" value="Vaccinia Virus protein VP39"/>
    <property type="match status" value="1"/>
</dbReference>
<keyword evidence="4" id="KW-1185">Reference proteome</keyword>
<name>A0A844YDG9_9SPHN</name>
<dbReference type="OrthoDB" id="9793723at2"/>
<evidence type="ECO:0000313" key="4">
    <source>
        <dbReference type="Proteomes" id="UP000445582"/>
    </source>
</evidence>
<dbReference type="Proteomes" id="UP000445582">
    <property type="component" value="Unassembled WGS sequence"/>
</dbReference>
<sequence>MSVPPRIFDPARRRSAAERALAIAARKGADAFLLEDMAEDVLERIDFMQLDAGRALVIGAELTGLSASLRAAAWQVDVPDPLSFDEEHPWGESYDLVVNLGRLDRINDLPGALLHMRHALSEGGIAIAAILGAGSLPRLREAMLAADGERPAARLHPMIDSGSATALMQRAGFRRQVVDSHTMEVRYATLDRLVADLRAHGFGNQLVSRPPALTRESRARARDTFAAAARDGKTSEIFELLTLTGWG</sequence>
<dbReference type="PANTHER" id="PTHR13090">
    <property type="entry name" value="ARGININE-HYDROXYLASE NDUFAF5, MITOCHONDRIAL"/>
    <property type="match status" value="1"/>
</dbReference>
<dbReference type="GO" id="GO:0008168">
    <property type="term" value="F:methyltransferase activity"/>
    <property type="evidence" value="ECO:0007669"/>
    <property type="project" value="UniProtKB-KW"/>
</dbReference>
<evidence type="ECO:0000313" key="3">
    <source>
        <dbReference type="EMBL" id="MXO61653.1"/>
    </source>
</evidence>
<proteinExistence type="predicted"/>
<dbReference type="EMBL" id="WTYN01000001">
    <property type="protein sequence ID" value="MXO61653.1"/>
    <property type="molecule type" value="Genomic_DNA"/>
</dbReference>
<gene>
    <name evidence="3" type="ORF">GRI48_01385</name>
</gene>
<comment type="caution">
    <text evidence="3">The sequence shown here is derived from an EMBL/GenBank/DDBJ whole genome shotgun (WGS) entry which is preliminary data.</text>
</comment>
<protein>
    <submittedName>
        <fullName evidence="3">Methyltransferase domain-containing protein</fullName>
    </submittedName>
</protein>
<keyword evidence="1 3" id="KW-0489">Methyltransferase</keyword>
<dbReference type="AlphaFoldDB" id="A0A844YDG9"/>
<evidence type="ECO:0000256" key="1">
    <source>
        <dbReference type="ARBA" id="ARBA00022603"/>
    </source>
</evidence>
<accession>A0A844YDG9</accession>
<dbReference type="InterPro" id="IPR050602">
    <property type="entry name" value="Malonyl-ACP_OMT"/>
</dbReference>
<dbReference type="PANTHER" id="PTHR13090:SF1">
    <property type="entry name" value="ARGININE-HYDROXYLASE NDUFAF5, MITOCHONDRIAL"/>
    <property type="match status" value="1"/>
</dbReference>
<dbReference type="GO" id="GO:0032259">
    <property type="term" value="P:methylation"/>
    <property type="evidence" value="ECO:0007669"/>
    <property type="project" value="UniProtKB-KW"/>
</dbReference>
<dbReference type="RefSeq" id="WP_160670324.1">
    <property type="nucleotide sequence ID" value="NZ_WTYN01000001.1"/>
</dbReference>
<dbReference type="InterPro" id="IPR029063">
    <property type="entry name" value="SAM-dependent_MTases_sf"/>
</dbReference>
<evidence type="ECO:0000256" key="2">
    <source>
        <dbReference type="ARBA" id="ARBA00022679"/>
    </source>
</evidence>
<dbReference type="Pfam" id="PF13489">
    <property type="entry name" value="Methyltransf_23"/>
    <property type="match status" value="1"/>
</dbReference>
<reference evidence="3 4" key="1">
    <citation type="submission" date="2019-12" db="EMBL/GenBank/DDBJ databases">
        <title>Genomic-based taxomic classification of the family Erythrobacteraceae.</title>
        <authorList>
            <person name="Xu L."/>
        </authorList>
    </citation>
    <scope>NUCLEOTIDE SEQUENCE [LARGE SCALE GENOMIC DNA]</scope>
    <source>
        <strain evidence="3 4">MCCC 1A09965</strain>
    </source>
</reference>
<organism evidence="3 4">
    <name type="scientific">Qipengyuania oceanensis</name>
    <dbReference type="NCBI Taxonomy" id="1463597"/>
    <lineage>
        <taxon>Bacteria</taxon>
        <taxon>Pseudomonadati</taxon>
        <taxon>Pseudomonadota</taxon>
        <taxon>Alphaproteobacteria</taxon>
        <taxon>Sphingomonadales</taxon>
        <taxon>Erythrobacteraceae</taxon>
        <taxon>Qipengyuania</taxon>
    </lineage>
</organism>
<keyword evidence="2 3" id="KW-0808">Transferase</keyword>
<dbReference type="SUPFAM" id="SSF53335">
    <property type="entry name" value="S-adenosyl-L-methionine-dependent methyltransferases"/>
    <property type="match status" value="1"/>
</dbReference>